<dbReference type="InterPro" id="IPR036259">
    <property type="entry name" value="MFS_trans_sf"/>
</dbReference>
<evidence type="ECO:0000313" key="1">
    <source>
        <dbReference type="EMBL" id="KAF4401523.1"/>
    </source>
</evidence>
<sequence>MSILYVAIIRKLLHFDINSNNSHDVVSSRYVGCVGITVRGKVQIDVVKDMYHLHGTNYHGKIPMNMFRLVPQFFLLGSFDGILCKSIHLFFNNQAQTPQDHVMGKIRTLLLVLVFQKASTWRDNTSWFVENLNGSRLDKYYFVLATFSIVNLVYYNNFYYCTSFKSKVREFRLDDVKLIAMSLKIVFPLCYERSFDICFFCGIIYHLFKELKPPNIPKHVILKYGEWIQVPAPAKAYVVGTKHVQFCEQEKVVHGDPIEGHNAGQFDYVEKGKAEKVAKDVGHDSRNIFNWHPK</sequence>
<reference evidence="1 2" key="1">
    <citation type="journal article" date="2020" name="bioRxiv">
        <title>Sequence and annotation of 42 cannabis genomes reveals extensive copy number variation in cannabinoid synthesis and pathogen resistance genes.</title>
        <authorList>
            <person name="Mckernan K.J."/>
            <person name="Helbert Y."/>
            <person name="Kane L.T."/>
            <person name="Ebling H."/>
            <person name="Zhang L."/>
            <person name="Liu B."/>
            <person name="Eaton Z."/>
            <person name="Mclaughlin S."/>
            <person name="Kingan S."/>
            <person name="Baybayan P."/>
            <person name="Concepcion G."/>
            <person name="Jordan M."/>
            <person name="Riva A."/>
            <person name="Barbazuk W."/>
            <person name="Harkins T."/>
        </authorList>
    </citation>
    <scope>NUCLEOTIDE SEQUENCE [LARGE SCALE GENOMIC DNA]</scope>
    <source>
        <strain evidence="2">cv. Jamaican Lion 4</strain>
        <tissue evidence="1">Leaf</tissue>
    </source>
</reference>
<dbReference type="EMBL" id="JAATIQ010000012">
    <property type="protein sequence ID" value="KAF4401523.1"/>
    <property type="molecule type" value="Genomic_DNA"/>
</dbReference>
<dbReference type="Gene3D" id="1.20.1250.20">
    <property type="entry name" value="MFS general substrate transporter like domains"/>
    <property type="match status" value="1"/>
</dbReference>
<organism evidence="1 2">
    <name type="scientific">Cannabis sativa</name>
    <name type="common">Hemp</name>
    <name type="synonym">Marijuana</name>
    <dbReference type="NCBI Taxonomy" id="3483"/>
    <lineage>
        <taxon>Eukaryota</taxon>
        <taxon>Viridiplantae</taxon>
        <taxon>Streptophyta</taxon>
        <taxon>Embryophyta</taxon>
        <taxon>Tracheophyta</taxon>
        <taxon>Spermatophyta</taxon>
        <taxon>Magnoliopsida</taxon>
        <taxon>eudicotyledons</taxon>
        <taxon>Gunneridae</taxon>
        <taxon>Pentapetalae</taxon>
        <taxon>rosids</taxon>
        <taxon>fabids</taxon>
        <taxon>Rosales</taxon>
        <taxon>Cannabaceae</taxon>
        <taxon>Cannabis</taxon>
    </lineage>
</organism>
<protein>
    <submittedName>
        <fullName evidence="1">Uncharacterized protein</fullName>
    </submittedName>
</protein>
<gene>
    <name evidence="1" type="ORF">G4B88_001717</name>
</gene>
<proteinExistence type="predicted"/>
<dbReference type="AlphaFoldDB" id="A0A7J6I1X8"/>
<comment type="caution">
    <text evidence="1">The sequence shown here is derived from an EMBL/GenBank/DDBJ whole genome shotgun (WGS) entry which is preliminary data.</text>
</comment>
<keyword evidence="2" id="KW-1185">Reference proteome</keyword>
<accession>A0A7J6I1X8</accession>
<dbReference type="Proteomes" id="UP000583929">
    <property type="component" value="Unassembled WGS sequence"/>
</dbReference>
<name>A0A7J6I1X8_CANSA</name>
<evidence type="ECO:0000313" key="2">
    <source>
        <dbReference type="Proteomes" id="UP000583929"/>
    </source>
</evidence>